<keyword evidence="3" id="KW-1185">Reference proteome</keyword>
<sequence>MCLLEGLTREDLEVEYRDFSASDFLSAGDFPSYFASRMQVRLREVLEYTQELENGRLRRHQSRQSSAVSRLQEEVERLRTKLEVEGIPLDSSDEDVDGSSSDEVPPSPSHSAAAGPSHRRR</sequence>
<accession>A0A067KXV9</accession>
<protein>
    <submittedName>
        <fullName evidence="2">Uncharacterized protein</fullName>
    </submittedName>
</protein>
<gene>
    <name evidence="2" type="ORF">JCGZ_05068</name>
</gene>
<evidence type="ECO:0000256" key="1">
    <source>
        <dbReference type="SAM" id="MobiDB-lite"/>
    </source>
</evidence>
<proteinExistence type="predicted"/>
<evidence type="ECO:0000313" key="2">
    <source>
        <dbReference type="EMBL" id="KDP39788.1"/>
    </source>
</evidence>
<evidence type="ECO:0000313" key="3">
    <source>
        <dbReference type="Proteomes" id="UP000027138"/>
    </source>
</evidence>
<feature type="compositionally biased region" description="Low complexity" evidence="1">
    <location>
        <begin position="98"/>
        <end position="121"/>
    </location>
</feature>
<feature type="region of interest" description="Disordered" evidence="1">
    <location>
        <begin position="82"/>
        <end position="121"/>
    </location>
</feature>
<feature type="region of interest" description="Disordered" evidence="1">
    <location>
        <begin position="55"/>
        <end position="74"/>
    </location>
</feature>
<dbReference type="AlphaFoldDB" id="A0A067KXV9"/>
<dbReference type="EMBL" id="KK914344">
    <property type="protein sequence ID" value="KDP39788.1"/>
    <property type="molecule type" value="Genomic_DNA"/>
</dbReference>
<organism evidence="2 3">
    <name type="scientific">Jatropha curcas</name>
    <name type="common">Barbados nut</name>
    <dbReference type="NCBI Taxonomy" id="180498"/>
    <lineage>
        <taxon>Eukaryota</taxon>
        <taxon>Viridiplantae</taxon>
        <taxon>Streptophyta</taxon>
        <taxon>Embryophyta</taxon>
        <taxon>Tracheophyta</taxon>
        <taxon>Spermatophyta</taxon>
        <taxon>Magnoliopsida</taxon>
        <taxon>eudicotyledons</taxon>
        <taxon>Gunneridae</taxon>
        <taxon>Pentapetalae</taxon>
        <taxon>rosids</taxon>
        <taxon>fabids</taxon>
        <taxon>Malpighiales</taxon>
        <taxon>Euphorbiaceae</taxon>
        <taxon>Crotonoideae</taxon>
        <taxon>Jatropheae</taxon>
        <taxon>Jatropha</taxon>
    </lineage>
</organism>
<name>A0A067KXV9_JATCU</name>
<reference evidence="2 3" key="1">
    <citation type="journal article" date="2014" name="PLoS ONE">
        <title>Global Analysis of Gene Expression Profiles in Physic Nut (Jatropha curcas L.) Seedlings Exposed to Salt Stress.</title>
        <authorList>
            <person name="Zhang L."/>
            <person name="Zhang C."/>
            <person name="Wu P."/>
            <person name="Chen Y."/>
            <person name="Li M."/>
            <person name="Jiang H."/>
            <person name="Wu G."/>
        </authorList>
    </citation>
    <scope>NUCLEOTIDE SEQUENCE [LARGE SCALE GENOMIC DNA]</scope>
    <source>
        <strain evidence="3">cv. GZQX0401</strain>
        <tissue evidence="2">Young leaves</tissue>
    </source>
</reference>
<dbReference type="Proteomes" id="UP000027138">
    <property type="component" value="Unassembled WGS sequence"/>
</dbReference>